<dbReference type="OrthoDB" id="2504919at2759"/>
<dbReference type="Gene3D" id="1.10.3730.20">
    <property type="match status" value="1"/>
</dbReference>
<feature type="transmembrane region" description="Helical" evidence="5">
    <location>
        <begin position="12"/>
        <end position="32"/>
    </location>
</feature>
<dbReference type="Proteomes" id="UP000298138">
    <property type="component" value="Unassembled WGS sequence"/>
</dbReference>
<dbReference type="InterPro" id="IPR037185">
    <property type="entry name" value="EmrE-like"/>
</dbReference>
<reference evidence="6 7" key="1">
    <citation type="submission" date="2019-04" db="EMBL/GenBank/DDBJ databases">
        <title>Comparative genomics and transcriptomics to analyze fruiting body development in filamentous ascomycetes.</title>
        <authorList>
            <consortium name="DOE Joint Genome Institute"/>
            <person name="Lutkenhaus R."/>
            <person name="Traeger S."/>
            <person name="Breuer J."/>
            <person name="Kuo A."/>
            <person name="Lipzen A."/>
            <person name="Pangilinan J."/>
            <person name="Dilworth D."/>
            <person name="Sandor L."/>
            <person name="Poggeler S."/>
            <person name="Barry K."/>
            <person name="Grigoriev I.V."/>
            <person name="Nowrousian M."/>
        </authorList>
    </citation>
    <scope>NUCLEOTIDE SEQUENCE [LARGE SCALE GENOMIC DNA]</scope>
    <source>
        <strain evidence="6 7">CBS 389.68</strain>
    </source>
</reference>
<dbReference type="SUPFAM" id="SSF103481">
    <property type="entry name" value="Multidrug resistance efflux transporter EmrE"/>
    <property type="match status" value="1"/>
</dbReference>
<feature type="transmembrane region" description="Helical" evidence="5">
    <location>
        <begin position="287"/>
        <end position="311"/>
    </location>
</feature>
<feature type="transmembrane region" description="Helical" evidence="5">
    <location>
        <begin position="190"/>
        <end position="212"/>
    </location>
</feature>
<comment type="subcellular location">
    <subcellularLocation>
        <location evidence="1">Membrane</location>
        <topology evidence="1">Multi-pass membrane protein</topology>
    </subcellularLocation>
</comment>
<evidence type="ECO:0000256" key="3">
    <source>
        <dbReference type="ARBA" id="ARBA00022989"/>
    </source>
</evidence>
<feature type="transmembrane region" description="Helical" evidence="5">
    <location>
        <begin position="58"/>
        <end position="77"/>
    </location>
</feature>
<keyword evidence="4 5" id="KW-0472">Membrane</keyword>
<dbReference type="InParanoid" id="A0A4S2N4K6"/>
<evidence type="ECO:0000256" key="2">
    <source>
        <dbReference type="ARBA" id="ARBA00022692"/>
    </source>
</evidence>
<evidence type="ECO:0000256" key="1">
    <source>
        <dbReference type="ARBA" id="ARBA00004141"/>
    </source>
</evidence>
<feature type="transmembrane region" description="Helical" evidence="5">
    <location>
        <begin position="151"/>
        <end position="169"/>
    </location>
</feature>
<sequence>MGLGDLTSGAQIGIGIVVGILSTCAQSIGLTLQRKSHLLEDDRPEHLTKRPPHRRRRWQIGMLLFIIANILGSSIQITTLPLVILSPLQASGLVFNSICATLILAEPFTRSSLVGTILVCVGAGLIAAFGALKEPAHSLDELLYLLGRRSFLAWMAGTLVMVVVILGGVKASKMMFPRRSHTVRWKMARGIAYGCASGILSAHSLLVAKSAVELLVRTVVDRVNQFNRWQSWLILVGLLVFALSQLFYLHRGLKLCSTSVLYPLVFCVYNIIAILDGLIYYQQTSRLPAVHAGLIAVGTLILLTGVFALSWRFKSEPTMKPPGSLAPGMGMESPLLDAIDDDSDTSDIESNHLRPPLRKGRSDNDKILSIAQRRRALSRVEEIWDELLDDDDAVLGTRVAGRGDAILEEEHVEEGEEEEDNDTVGVNERTSLLNKNPGWRRGVLQRRANTYGFGTLANTGFGRRRSGSGYGRAARSQDATGGWWKMSWWNREREDERGRDLT</sequence>
<gene>
    <name evidence="6" type="ORF">EX30DRAFT_315864</name>
</gene>
<organism evidence="6 7">
    <name type="scientific">Ascodesmis nigricans</name>
    <dbReference type="NCBI Taxonomy" id="341454"/>
    <lineage>
        <taxon>Eukaryota</taxon>
        <taxon>Fungi</taxon>
        <taxon>Dikarya</taxon>
        <taxon>Ascomycota</taxon>
        <taxon>Pezizomycotina</taxon>
        <taxon>Pezizomycetes</taxon>
        <taxon>Pezizales</taxon>
        <taxon>Ascodesmidaceae</taxon>
        <taxon>Ascodesmis</taxon>
    </lineage>
</organism>
<feature type="transmembrane region" description="Helical" evidence="5">
    <location>
        <begin position="112"/>
        <end position="131"/>
    </location>
</feature>
<feature type="transmembrane region" description="Helical" evidence="5">
    <location>
        <begin position="232"/>
        <end position="249"/>
    </location>
</feature>
<name>A0A4S2N4K6_9PEZI</name>
<feature type="transmembrane region" description="Helical" evidence="5">
    <location>
        <begin position="261"/>
        <end position="281"/>
    </location>
</feature>
<proteinExistence type="predicted"/>
<dbReference type="InterPro" id="IPR008521">
    <property type="entry name" value="Mg_trans_NIPA"/>
</dbReference>
<evidence type="ECO:0000313" key="7">
    <source>
        <dbReference type="Proteomes" id="UP000298138"/>
    </source>
</evidence>
<dbReference type="Pfam" id="PF05653">
    <property type="entry name" value="Mg_trans_NIPA"/>
    <property type="match status" value="1"/>
</dbReference>
<evidence type="ECO:0008006" key="8">
    <source>
        <dbReference type="Google" id="ProtNLM"/>
    </source>
</evidence>
<keyword evidence="7" id="KW-1185">Reference proteome</keyword>
<evidence type="ECO:0000256" key="4">
    <source>
        <dbReference type="ARBA" id="ARBA00023136"/>
    </source>
</evidence>
<dbReference type="AlphaFoldDB" id="A0A4S2N4K6"/>
<evidence type="ECO:0000313" key="6">
    <source>
        <dbReference type="EMBL" id="TGZ84097.1"/>
    </source>
</evidence>
<accession>A0A4S2N4K6</accession>
<dbReference type="GO" id="GO:0015095">
    <property type="term" value="F:magnesium ion transmembrane transporter activity"/>
    <property type="evidence" value="ECO:0007669"/>
    <property type="project" value="InterPro"/>
</dbReference>
<feature type="transmembrane region" description="Helical" evidence="5">
    <location>
        <begin position="83"/>
        <end position="105"/>
    </location>
</feature>
<protein>
    <recommendedName>
        <fullName evidence="8">DUF803-domain-containing protein</fullName>
    </recommendedName>
</protein>
<dbReference type="GO" id="GO:0016020">
    <property type="term" value="C:membrane"/>
    <property type="evidence" value="ECO:0007669"/>
    <property type="project" value="UniProtKB-SubCell"/>
</dbReference>
<dbReference type="EMBL" id="ML220113">
    <property type="protein sequence ID" value="TGZ84097.1"/>
    <property type="molecule type" value="Genomic_DNA"/>
</dbReference>
<keyword evidence="3 5" id="KW-1133">Transmembrane helix</keyword>
<keyword evidence="2 5" id="KW-0812">Transmembrane</keyword>
<dbReference type="PANTHER" id="PTHR12570">
    <property type="match status" value="1"/>
</dbReference>
<dbReference type="PANTHER" id="PTHR12570:SF86">
    <property type="entry name" value="ADR321CP"/>
    <property type="match status" value="1"/>
</dbReference>
<evidence type="ECO:0000256" key="5">
    <source>
        <dbReference type="SAM" id="Phobius"/>
    </source>
</evidence>